<evidence type="ECO:0000256" key="2">
    <source>
        <dbReference type="ARBA" id="ARBA00022723"/>
    </source>
</evidence>
<name>A0A8J9VNM7_BRALA</name>
<dbReference type="OrthoDB" id="10009351at2759"/>
<dbReference type="SUPFAM" id="SSF49899">
    <property type="entry name" value="Concanavalin A-like lectins/glucanases"/>
    <property type="match status" value="1"/>
</dbReference>
<evidence type="ECO:0000256" key="3">
    <source>
        <dbReference type="ARBA" id="ARBA00022837"/>
    </source>
</evidence>
<dbReference type="InterPro" id="IPR051360">
    <property type="entry name" value="Neuronal_Pentraxin_Related"/>
</dbReference>
<dbReference type="Proteomes" id="UP000838412">
    <property type="component" value="Chromosome 1"/>
</dbReference>
<accession>A0A8J9VNM7</accession>
<proteinExistence type="predicted"/>
<reference evidence="5" key="1">
    <citation type="submission" date="2022-01" db="EMBL/GenBank/DDBJ databases">
        <authorList>
            <person name="Braso-Vives M."/>
        </authorList>
    </citation>
    <scope>NUCLEOTIDE SEQUENCE</scope>
</reference>
<organism evidence="5 6">
    <name type="scientific">Branchiostoma lanceolatum</name>
    <name type="common">Common lancelet</name>
    <name type="synonym">Amphioxus lanceolatum</name>
    <dbReference type="NCBI Taxonomy" id="7740"/>
    <lineage>
        <taxon>Eukaryota</taxon>
        <taxon>Metazoa</taxon>
        <taxon>Chordata</taxon>
        <taxon>Cephalochordata</taxon>
        <taxon>Leptocardii</taxon>
        <taxon>Amphioxiformes</taxon>
        <taxon>Branchiostomatidae</taxon>
        <taxon>Branchiostoma</taxon>
    </lineage>
</organism>
<dbReference type="PANTHER" id="PTHR19277:SF161">
    <property type="entry name" value="LAMININ G DOMAIN-CONTAINING PROTEIN"/>
    <property type="match status" value="1"/>
</dbReference>
<gene>
    <name evidence="5" type="primary">Hypp760</name>
    <name evidence="5" type="ORF">BLAG_LOCUS2232</name>
</gene>
<dbReference type="PANTHER" id="PTHR19277">
    <property type="entry name" value="PENTRAXIN"/>
    <property type="match status" value="1"/>
</dbReference>
<dbReference type="GO" id="GO:0046872">
    <property type="term" value="F:metal ion binding"/>
    <property type="evidence" value="ECO:0007669"/>
    <property type="project" value="UniProtKB-KW"/>
</dbReference>
<keyword evidence="3" id="KW-0106">Calcium</keyword>
<protein>
    <submittedName>
        <fullName evidence="5">Hypp760 protein</fullName>
    </submittedName>
</protein>
<dbReference type="AlphaFoldDB" id="A0A8J9VNM7"/>
<dbReference type="EMBL" id="OV696686">
    <property type="protein sequence ID" value="CAH1233478.1"/>
    <property type="molecule type" value="Genomic_DNA"/>
</dbReference>
<evidence type="ECO:0000313" key="5">
    <source>
        <dbReference type="EMBL" id="CAH1233478.1"/>
    </source>
</evidence>
<sequence>MTFPDAPSTSNYAQVNTITSLGLSDFTACLQLRTSNTSVGTLFSYAVVNHTDEMVLSGNDHGEYTAFNGDDLSCFNVWSRILPPREADLARHKCGNKGNVFDWSSESWTIHGSVQLIDNQCG</sequence>
<dbReference type="InterPro" id="IPR013320">
    <property type="entry name" value="ConA-like_dom_sf"/>
</dbReference>
<keyword evidence="2" id="KW-0479">Metal-binding</keyword>
<keyword evidence="4" id="KW-1015">Disulfide bond</keyword>
<comment type="cofactor">
    <cofactor evidence="1">
        <name>Ca(2+)</name>
        <dbReference type="ChEBI" id="CHEBI:29108"/>
    </cofactor>
</comment>
<evidence type="ECO:0000256" key="4">
    <source>
        <dbReference type="ARBA" id="ARBA00023157"/>
    </source>
</evidence>
<keyword evidence="6" id="KW-1185">Reference proteome</keyword>
<evidence type="ECO:0000256" key="1">
    <source>
        <dbReference type="ARBA" id="ARBA00001913"/>
    </source>
</evidence>
<evidence type="ECO:0000313" key="6">
    <source>
        <dbReference type="Proteomes" id="UP000838412"/>
    </source>
</evidence>
<dbReference type="Gene3D" id="2.60.120.200">
    <property type="match status" value="1"/>
</dbReference>